<evidence type="ECO:0000313" key="3">
    <source>
        <dbReference type="Proteomes" id="UP001501079"/>
    </source>
</evidence>
<dbReference type="InterPro" id="IPR029149">
    <property type="entry name" value="Creatin/AminoP/Spt16_N"/>
</dbReference>
<dbReference type="InterPro" id="IPR050659">
    <property type="entry name" value="Peptidase_M24B"/>
</dbReference>
<organism evidence="2 3">
    <name type="scientific">Gryllotalpicola koreensis</name>
    <dbReference type="NCBI Taxonomy" id="993086"/>
    <lineage>
        <taxon>Bacteria</taxon>
        <taxon>Bacillati</taxon>
        <taxon>Actinomycetota</taxon>
        <taxon>Actinomycetes</taxon>
        <taxon>Micrococcales</taxon>
        <taxon>Microbacteriaceae</taxon>
        <taxon>Gryllotalpicola</taxon>
    </lineage>
</organism>
<evidence type="ECO:0000313" key="2">
    <source>
        <dbReference type="EMBL" id="GAA4170621.1"/>
    </source>
</evidence>
<dbReference type="PANTHER" id="PTHR46112">
    <property type="entry name" value="AMINOPEPTIDASE"/>
    <property type="match status" value="1"/>
</dbReference>
<sequence length="467" mass="51149">MTATMIAERLLDGFEPTFEADLAAPIPESEYIERLDRLRRAAAVAENGVTLVHADGASGFQTSNSYIHWLCDWVREGILVVPTDPSLDVHLFSFYTESVIMPPQGEPIGVAEIWQISPFSIEYGGRAGSPVRKTIDAVVKRLVELGLDTASVGLVGDKTSAAFWTYLESELPRAQFSDRTEVLNDMTRILSLNEQAQVRTAAQLASIAYEAACHVTRPGVTDFEVYAAFTYAQMARGGETGDGYQIGVNKWGTACGKPYGHVIRSGDLLNLYVSNVKYHGYTAQIARMIAIGDITARQATTLEMTADAVRRAEAKIHPGARFSELHDAAFTAYTDRGYLSTEQTETAKMPYNWESLTDGSARKVPTKYVPDEDYEAGGRRLNHVYPATAGPHNPNLGHSVGNMGGPKFNVTSHNTATLQPGMAFVLHAQWLDPLSDGSNIGDMYLVTEDGYENLSRYTPLDAYRVEG</sequence>
<dbReference type="InterPro" id="IPR000994">
    <property type="entry name" value="Pept_M24"/>
</dbReference>
<accession>A0ABP7ZV26</accession>
<dbReference type="CDD" id="cd01066">
    <property type="entry name" value="APP_MetAP"/>
    <property type="match status" value="1"/>
</dbReference>
<keyword evidence="3" id="KW-1185">Reference proteome</keyword>
<dbReference type="SUPFAM" id="SSF53092">
    <property type="entry name" value="Creatinase/prolidase N-terminal domain"/>
    <property type="match status" value="1"/>
</dbReference>
<dbReference type="SUPFAM" id="SSF55920">
    <property type="entry name" value="Creatinase/aminopeptidase"/>
    <property type="match status" value="1"/>
</dbReference>
<dbReference type="RefSeq" id="WP_344752058.1">
    <property type="nucleotide sequence ID" value="NZ_BAABBW010000001.1"/>
</dbReference>
<reference evidence="3" key="1">
    <citation type="journal article" date="2019" name="Int. J. Syst. Evol. Microbiol.">
        <title>The Global Catalogue of Microorganisms (GCM) 10K type strain sequencing project: providing services to taxonomists for standard genome sequencing and annotation.</title>
        <authorList>
            <consortium name="The Broad Institute Genomics Platform"/>
            <consortium name="The Broad Institute Genome Sequencing Center for Infectious Disease"/>
            <person name="Wu L."/>
            <person name="Ma J."/>
        </authorList>
    </citation>
    <scope>NUCLEOTIDE SEQUENCE [LARGE SCALE GENOMIC DNA]</scope>
    <source>
        <strain evidence="3">JCM 17591</strain>
    </source>
</reference>
<proteinExistence type="predicted"/>
<dbReference type="EMBL" id="BAABBW010000001">
    <property type="protein sequence ID" value="GAA4170621.1"/>
    <property type="molecule type" value="Genomic_DNA"/>
</dbReference>
<name>A0ABP7ZV26_9MICO</name>
<feature type="domain" description="Peptidase M24" evidence="1">
    <location>
        <begin position="197"/>
        <end position="448"/>
    </location>
</feature>
<protein>
    <submittedName>
        <fullName evidence="2">Xaa-Pro peptidase family protein</fullName>
    </submittedName>
</protein>
<dbReference type="InterPro" id="IPR036005">
    <property type="entry name" value="Creatinase/aminopeptidase-like"/>
</dbReference>
<dbReference type="Pfam" id="PF00557">
    <property type="entry name" value="Peptidase_M24"/>
    <property type="match status" value="1"/>
</dbReference>
<dbReference type="Proteomes" id="UP001501079">
    <property type="component" value="Unassembled WGS sequence"/>
</dbReference>
<gene>
    <name evidence="2" type="ORF">GCM10022287_08810</name>
</gene>
<comment type="caution">
    <text evidence="2">The sequence shown here is derived from an EMBL/GenBank/DDBJ whole genome shotgun (WGS) entry which is preliminary data.</text>
</comment>
<dbReference type="PANTHER" id="PTHR46112:SF2">
    <property type="entry name" value="XAA-PRO AMINOPEPTIDASE P-RELATED"/>
    <property type="match status" value="1"/>
</dbReference>
<evidence type="ECO:0000259" key="1">
    <source>
        <dbReference type="Pfam" id="PF00557"/>
    </source>
</evidence>
<dbReference type="Gene3D" id="3.90.230.10">
    <property type="entry name" value="Creatinase/methionine aminopeptidase superfamily"/>
    <property type="match status" value="1"/>
</dbReference>